<gene>
    <name evidence="3" type="ORF">BKA67DRAFT_656947</name>
</gene>
<sequence>MSPDHHLPKEQHTKLRECTNRVIPLCAAILVIFSIGGGLGYTFNQQALPRNAVVGISITFLALGLAFGIGWLKIHYSTHESHISRLEAARSAYERIRQDTGNLHNRVSRLFGASPAEAAGTNLEGFFPVLGQAEQGLYHVANDDSTPLAKTQGIALDATHAASSQGQEGNIRRAAVRAGPYPRKRGHGGLQNNGTSSLIPTTRSTFISPPLPPLPPSPALRPDRSDHEHPWAPAEVSDSGSMSKTPPHMIAQRKVAPTAAGSGSGSAHYIIYEQQRPPRLTTGHMGYQPAAYSPGVAPVDLDTGAPGSPAPCPDQQDPALSTNLAFLPDDLGQAVLQDLQEPQSPVQVDRTMRRVATLTRMPKTQKDIDDGAGGLMLPRSSSRNKTGPLPSLRVSKPANEGKESEGSAR</sequence>
<dbReference type="Proteomes" id="UP000758603">
    <property type="component" value="Unassembled WGS sequence"/>
</dbReference>
<reference evidence="3" key="1">
    <citation type="journal article" date="2021" name="Nat. Commun.">
        <title>Genetic determinants of endophytism in the Arabidopsis root mycobiome.</title>
        <authorList>
            <person name="Mesny F."/>
            <person name="Miyauchi S."/>
            <person name="Thiergart T."/>
            <person name="Pickel B."/>
            <person name="Atanasova L."/>
            <person name="Karlsson M."/>
            <person name="Huettel B."/>
            <person name="Barry K.W."/>
            <person name="Haridas S."/>
            <person name="Chen C."/>
            <person name="Bauer D."/>
            <person name="Andreopoulos W."/>
            <person name="Pangilinan J."/>
            <person name="LaButti K."/>
            <person name="Riley R."/>
            <person name="Lipzen A."/>
            <person name="Clum A."/>
            <person name="Drula E."/>
            <person name="Henrissat B."/>
            <person name="Kohler A."/>
            <person name="Grigoriev I.V."/>
            <person name="Martin F.M."/>
            <person name="Hacquard S."/>
        </authorList>
    </citation>
    <scope>NUCLEOTIDE SEQUENCE</scope>
    <source>
        <strain evidence="3">MPI-SDFR-AT-0073</strain>
    </source>
</reference>
<accession>A0A9P8UML1</accession>
<feature type="transmembrane region" description="Helical" evidence="2">
    <location>
        <begin position="53"/>
        <end position="72"/>
    </location>
</feature>
<proteinExistence type="predicted"/>
<evidence type="ECO:0000313" key="4">
    <source>
        <dbReference type="Proteomes" id="UP000758603"/>
    </source>
</evidence>
<organism evidence="3 4">
    <name type="scientific">Truncatella angustata</name>
    <dbReference type="NCBI Taxonomy" id="152316"/>
    <lineage>
        <taxon>Eukaryota</taxon>
        <taxon>Fungi</taxon>
        <taxon>Dikarya</taxon>
        <taxon>Ascomycota</taxon>
        <taxon>Pezizomycotina</taxon>
        <taxon>Sordariomycetes</taxon>
        <taxon>Xylariomycetidae</taxon>
        <taxon>Amphisphaeriales</taxon>
        <taxon>Sporocadaceae</taxon>
        <taxon>Truncatella</taxon>
    </lineage>
</organism>
<feature type="region of interest" description="Disordered" evidence="1">
    <location>
        <begin position="357"/>
        <end position="409"/>
    </location>
</feature>
<dbReference type="RefSeq" id="XP_045959243.1">
    <property type="nucleotide sequence ID" value="XM_046107029.1"/>
</dbReference>
<feature type="transmembrane region" description="Helical" evidence="2">
    <location>
        <begin position="21"/>
        <end position="41"/>
    </location>
</feature>
<keyword evidence="2" id="KW-0472">Membrane</keyword>
<feature type="compositionally biased region" description="Basic and acidic residues" evidence="1">
    <location>
        <begin position="399"/>
        <end position="409"/>
    </location>
</feature>
<evidence type="ECO:0000313" key="3">
    <source>
        <dbReference type="EMBL" id="KAH6654978.1"/>
    </source>
</evidence>
<keyword evidence="2" id="KW-1133">Transmembrane helix</keyword>
<dbReference type="EMBL" id="JAGPXC010000003">
    <property type="protein sequence ID" value="KAH6654978.1"/>
    <property type="molecule type" value="Genomic_DNA"/>
</dbReference>
<keyword evidence="2" id="KW-0812">Transmembrane</keyword>
<feature type="compositionally biased region" description="Pro residues" evidence="1">
    <location>
        <begin position="209"/>
        <end position="219"/>
    </location>
</feature>
<name>A0A9P8UML1_9PEZI</name>
<comment type="caution">
    <text evidence="3">The sequence shown here is derived from an EMBL/GenBank/DDBJ whole genome shotgun (WGS) entry which is preliminary data.</text>
</comment>
<evidence type="ECO:0000256" key="1">
    <source>
        <dbReference type="SAM" id="MobiDB-lite"/>
    </source>
</evidence>
<protein>
    <submittedName>
        <fullName evidence="3">Uncharacterized protein</fullName>
    </submittedName>
</protein>
<evidence type="ECO:0000256" key="2">
    <source>
        <dbReference type="SAM" id="Phobius"/>
    </source>
</evidence>
<feature type="region of interest" description="Disordered" evidence="1">
    <location>
        <begin position="207"/>
        <end position="246"/>
    </location>
</feature>
<feature type="compositionally biased region" description="Basic and acidic residues" evidence="1">
    <location>
        <begin position="221"/>
        <end position="230"/>
    </location>
</feature>
<dbReference type="OrthoDB" id="4743520at2759"/>
<dbReference type="AlphaFoldDB" id="A0A9P8UML1"/>
<dbReference type="GeneID" id="70135920"/>
<keyword evidence="4" id="KW-1185">Reference proteome</keyword>